<feature type="transmembrane region" description="Helical" evidence="1">
    <location>
        <begin position="60"/>
        <end position="82"/>
    </location>
</feature>
<dbReference type="EMBL" id="CP036150">
    <property type="protein sequence ID" value="QEN06858.1"/>
    <property type="molecule type" value="Genomic_DNA"/>
</dbReference>
<feature type="transmembrane region" description="Helical" evidence="1">
    <location>
        <begin position="314"/>
        <end position="335"/>
    </location>
</feature>
<feature type="transmembrane region" description="Helical" evidence="1">
    <location>
        <begin position="110"/>
        <end position="131"/>
    </location>
</feature>
<dbReference type="AlphaFoldDB" id="A0A5C1QHV1"/>
<feature type="transmembrane region" description="Helical" evidence="1">
    <location>
        <begin position="347"/>
        <end position="365"/>
    </location>
</feature>
<protein>
    <submittedName>
        <fullName evidence="2">GntP family permease</fullName>
    </submittedName>
</protein>
<sequence length="461" mass="48368">MGLIMVLLLVVSIVLMVLATSLFKLHPFIALIFAALFVGLGASALGQFDVMAVETTLRNGFGGILAYIGIVIVLGTIIGVFLEKSGAAVKMADTILKLVGPKRPGLAMSFIGWFVSIPVFCDSGYVILSALRKSVTRKAKVSATMMSVALATGLYASHTLVPPTPGPIAAAGNLGLEDSLGLVILVGIFVSLFTMIAGFIWAKYIGGKITIQEDRDNEEFFKNGFEVEEDLIEKTYGKLPSTFMSFAPILIPIFFIAMGTIASFPGDLMGTGFISNLFKFFGKPVMALLVGLLFALGLAPKLNEEVLMKWIGEGVKIAGPIILITGAGGAFGAIIKATPVADFLGQSMSGWSVGILVPFFIAAALKTAQGSSTTALVTTSALMAPLLVSLGLDSTMGAVLTVMSIGAGAMTVSHANDSYFWVVAEFTGMDVKTAYKSQTVATLIQGVVGIIVVFILSLFLL</sequence>
<keyword evidence="1" id="KW-0812">Transmembrane</keyword>
<accession>A0A5C1QHV1</accession>
<feature type="transmembrane region" description="Helical" evidence="1">
    <location>
        <begin position="386"/>
        <end position="410"/>
    </location>
</feature>
<feature type="transmembrane region" description="Helical" evidence="1">
    <location>
        <begin position="181"/>
        <end position="202"/>
    </location>
</feature>
<keyword evidence="1" id="KW-1133">Transmembrane helix</keyword>
<name>A0A5C1QHV1_9SPIO</name>
<dbReference type="InterPro" id="IPR003474">
    <property type="entry name" value="Glcn_transporter"/>
</dbReference>
<dbReference type="OrthoDB" id="9787129at2"/>
<feature type="transmembrane region" description="Helical" evidence="1">
    <location>
        <begin position="284"/>
        <end position="302"/>
    </location>
</feature>
<dbReference type="GO" id="GO:0005886">
    <property type="term" value="C:plasma membrane"/>
    <property type="evidence" value="ECO:0007669"/>
    <property type="project" value="TreeGrafter"/>
</dbReference>
<keyword evidence="1" id="KW-0472">Membrane</keyword>
<evidence type="ECO:0000256" key="1">
    <source>
        <dbReference type="SAM" id="Phobius"/>
    </source>
</evidence>
<feature type="transmembrane region" description="Helical" evidence="1">
    <location>
        <begin position="243"/>
        <end position="264"/>
    </location>
</feature>
<keyword evidence="3" id="KW-1185">Reference proteome</keyword>
<dbReference type="RefSeq" id="WP_149484940.1">
    <property type="nucleotide sequence ID" value="NZ_CP036150.1"/>
</dbReference>
<dbReference type="Proteomes" id="UP000324209">
    <property type="component" value="Chromosome"/>
</dbReference>
<dbReference type="GO" id="GO:0015128">
    <property type="term" value="F:gluconate transmembrane transporter activity"/>
    <property type="evidence" value="ECO:0007669"/>
    <property type="project" value="InterPro"/>
</dbReference>
<feature type="transmembrane region" description="Helical" evidence="1">
    <location>
        <begin position="439"/>
        <end position="460"/>
    </location>
</feature>
<evidence type="ECO:0000313" key="3">
    <source>
        <dbReference type="Proteomes" id="UP000324209"/>
    </source>
</evidence>
<organism evidence="2 3">
    <name type="scientific">Oceanispirochaeta crateris</name>
    <dbReference type="NCBI Taxonomy" id="2518645"/>
    <lineage>
        <taxon>Bacteria</taxon>
        <taxon>Pseudomonadati</taxon>
        <taxon>Spirochaetota</taxon>
        <taxon>Spirochaetia</taxon>
        <taxon>Spirochaetales</taxon>
        <taxon>Spirochaetaceae</taxon>
        <taxon>Oceanispirochaeta</taxon>
    </lineage>
</organism>
<gene>
    <name evidence="2" type="ORF">EXM22_02185</name>
</gene>
<proteinExistence type="predicted"/>
<dbReference type="KEGG" id="ock:EXM22_02185"/>
<dbReference type="PANTHER" id="PTHR30354:SF11">
    <property type="entry name" value="PERMEASE"/>
    <property type="match status" value="1"/>
</dbReference>
<evidence type="ECO:0000313" key="2">
    <source>
        <dbReference type="EMBL" id="QEN06858.1"/>
    </source>
</evidence>
<feature type="transmembrane region" description="Helical" evidence="1">
    <location>
        <begin position="143"/>
        <end position="161"/>
    </location>
</feature>
<feature type="transmembrane region" description="Helical" evidence="1">
    <location>
        <begin position="29"/>
        <end position="48"/>
    </location>
</feature>
<dbReference type="PANTHER" id="PTHR30354">
    <property type="entry name" value="GNT FAMILY GLUCONATE TRANSPORTER"/>
    <property type="match status" value="1"/>
</dbReference>
<reference evidence="2 3" key="1">
    <citation type="submission" date="2019-02" db="EMBL/GenBank/DDBJ databases">
        <title>Complete Genome Sequence and Methylome Analysis of free living Spirochaetas.</title>
        <authorList>
            <person name="Fomenkov A."/>
            <person name="Dubinina G."/>
            <person name="Leshcheva N."/>
            <person name="Mikheeva N."/>
            <person name="Grabovich M."/>
            <person name="Vincze T."/>
            <person name="Roberts R.J."/>
        </authorList>
    </citation>
    <scope>NUCLEOTIDE SEQUENCE [LARGE SCALE GENOMIC DNA]</scope>
    <source>
        <strain evidence="2 3">K2</strain>
    </source>
</reference>
<dbReference type="Pfam" id="PF02447">
    <property type="entry name" value="GntP_permease"/>
    <property type="match status" value="1"/>
</dbReference>